<dbReference type="AlphaFoldDB" id="A0A517NLV2"/>
<dbReference type="OrthoDB" id="9812206at2"/>
<keyword evidence="15" id="KW-1185">Reference proteome</keyword>
<dbReference type="GO" id="GO:0009229">
    <property type="term" value="P:thiamine diphosphate biosynthetic process"/>
    <property type="evidence" value="ECO:0007669"/>
    <property type="project" value="UniProtKB-UniRule"/>
</dbReference>
<dbReference type="Gene3D" id="3.20.20.70">
    <property type="entry name" value="Aldolase class I"/>
    <property type="match status" value="1"/>
</dbReference>
<evidence type="ECO:0000256" key="5">
    <source>
        <dbReference type="ARBA" id="ARBA00022977"/>
    </source>
</evidence>
<comment type="function">
    <text evidence="9">Condenses 4-methyl-5-(beta-hydroxyethyl)thiazole monophosphate (THZ-P) and 2-methyl-4-amino-5-hydroxymethyl pyrimidine pyrophosphate (HMP-PP) to form thiamine monophosphate (TMP).</text>
</comment>
<dbReference type="PANTHER" id="PTHR20857:SF15">
    <property type="entry name" value="THIAMINE-PHOSPHATE SYNTHASE"/>
    <property type="match status" value="1"/>
</dbReference>
<accession>A0A517NLV2</accession>
<evidence type="ECO:0000256" key="3">
    <source>
        <dbReference type="ARBA" id="ARBA00022723"/>
    </source>
</evidence>
<dbReference type="PIRSF" id="PIRSF000512">
    <property type="entry name" value="TMP_PPase_Cyanobac_prd"/>
    <property type="match status" value="1"/>
</dbReference>
<evidence type="ECO:0000259" key="12">
    <source>
        <dbReference type="Pfam" id="PF02581"/>
    </source>
</evidence>
<name>A0A517NLV2_9BACT</name>
<keyword evidence="3 9" id="KW-0479">Metal-binding</keyword>
<dbReference type="GO" id="GO:0005737">
    <property type="term" value="C:cytoplasm"/>
    <property type="evidence" value="ECO:0007669"/>
    <property type="project" value="TreeGrafter"/>
</dbReference>
<evidence type="ECO:0000256" key="2">
    <source>
        <dbReference type="ARBA" id="ARBA00022679"/>
    </source>
</evidence>
<evidence type="ECO:0000256" key="9">
    <source>
        <dbReference type="HAMAP-Rule" id="MF_00097"/>
    </source>
</evidence>
<reference evidence="14 15" key="1">
    <citation type="submission" date="2019-02" db="EMBL/GenBank/DDBJ databases">
        <title>Deep-cultivation of Planctomycetes and their phenomic and genomic characterization uncovers novel biology.</title>
        <authorList>
            <person name="Wiegand S."/>
            <person name="Jogler M."/>
            <person name="Boedeker C."/>
            <person name="Pinto D."/>
            <person name="Vollmers J."/>
            <person name="Rivas-Marin E."/>
            <person name="Kohn T."/>
            <person name="Peeters S.H."/>
            <person name="Heuer A."/>
            <person name="Rast P."/>
            <person name="Oberbeckmann S."/>
            <person name="Bunk B."/>
            <person name="Jeske O."/>
            <person name="Meyerdierks A."/>
            <person name="Storesund J.E."/>
            <person name="Kallscheuer N."/>
            <person name="Luecker S."/>
            <person name="Lage O.M."/>
            <person name="Pohl T."/>
            <person name="Merkel B.J."/>
            <person name="Hornburger P."/>
            <person name="Mueller R.-W."/>
            <person name="Bruemmer F."/>
            <person name="Labrenz M."/>
            <person name="Spormann A.M."/>
            <person name="Op den Camp H."/>
            <person name="Overmann J."/>
            <person name="Amann R."/>
            <person name="Jetten M.S.M."/>
            <person name="Mascher T."/>
            <person name="Medema M.H."/>
            <person name="Devos D.P."/>
            <person name="Kaster A.-K."/>
            <person name="Ovreas L."/>
            <person name="Rohde M."/>
            <person name="Galperin M.Y."/>
            <person name="Jogler C."/>
        </authorList>
    </citation>
    <scope>NUCLEOTIDE SEQUENCE [LARGE SCALE GENOMIC DNA]</scope>
    <source>
        <strain evidence="14 15">K23_9</strain>
    </source>
</reference>
<dbReference type="PANTHER" id="PTHR20857">
    <property type="entry name" value="THIAMINE-PHOSPHATE PYROPHOSPHORYLASE"/>
    <property type="match status" value="1"/>
</dbReference>
<dbReference type="EMBL" id="CP036526">
    <property type="protein sequence ID" value="QDT08120.1"/>
    <property type="molecule type" value="Genomic_DNA"/>
</dbReference>
<dbReference type="HAMAP" id="MF_00097">
    <property type="entry name" value="TMP_synthase"/>
    <property type="match status" value="1"/>
</dbReference>
<dbReference type="InterPro" id="IPR016229">
    <property type="entry name" value="TMP_synthase_cyanobac_bac"/>
</dbReference>
<dbReference type="Pfam" id="PF17792">
    <property type="entry name" value="ThiD2"/>
    <property type="match status" value="1"/>
</dbReference>
<evidence type="ECO:0000256" key="4">
    <source>
        <dbReference type="ARBA" id="ARBA00022842"/>
    </source>
</evidence>
<evidence type="ECO:0000256" key="7">
    <source>
        <dbReference type="ARBA" id="ARBA00047851"/>
    </source>
</evidence>
<organism evidence="14 15">
    <name type="scientific">Stieleria marina</name>
    <dbReference type="NCBI Taxonomy" id="1930275"/>
    <lineage>
        <taxon>Bacteria</taxon>
        <taxon>Pseudomonadati</taxon>
        <taxon>Planctomycetota</taxon>
        <taxon>Planctomycetia</taxon>
        <taxon>Pirellulales</taxon>
        <taxon>Pirellulaceae</taxon>
        <taxon>Stieleria</taxon>
    </lineage>
</organism>
<dbReference type="Pfam" id="PF02581">
    <property type="entry name" value="TMP-TENI"/>
    <property type="match status" value="1"/>
</dbReference>
<feature type="binding site" evidence="9">
    <location>
        <position position="214"/>
    </location>
    <ligand>
        <name>4-amino-2-methyl-5-(diphosphooxymethyl)pyrimidine</name>
        <dbReference type="ChEBI" id="CHEBI:57841"/>
    </ligand>
</feature>
<feature type="binding site" evidence="9">
    <location>
        <begin position="279"/>
        <end position="281"/>
    </location>
    <ligand>
        <name>2-[(2R,5Z)-2-carboxy-4-methylthiazol-5(2H)-ylidene]ethyl phosphate</name>
        <dbReference type="ChEBI" id="CHEBI:62899"/>
    </ligand>
</feature>
<dbReference type="GO" id="GO:0004789">
    <property type="term" value="F:thiamine-phosphate diphosphorylase activity"/>
    <property type="evidence" value="ECO:0007669"/>
    <property type="project" value="UniProtKB-UniRule"/>
</dbReference>
<dbReference type="InterPro" id="IPR034291">
    <property type="entry name" value="TMP_synthase"/>
</dbReference>
<feature type="binding site" evidence="9">
    <location>
        <position position="215"/>
    </location>
    <ligand>
        <name>Mg(2+)</name>
        <dbReference type="ChEBI" id="CHEBI:18420"/>
    </ligand>
</feature>
<feature type="domain" description="ThiD2" evidence="13">
    <location>
        <begin position="11"/>
        <end position="133"/>
    </location>
</feature>
<evidence type="ECO:0000313" key="15">
    <source>
        <dbReference type="Proteomes" id="UP000319817"/>
    </source>
</evidence>
<feature type="binding site" evidence="9">
    <location>
        <position position="312"/>
    </location>
    <ligand>
        <name>2-[(2R,5Z)-2-carboxy-4-methylthiazol-5(2H)-ylidene]ethyl phosphate</name>
        <dbReference type="ChEBI" id="CHEBI:62899"/>
    </ligand>
</feature>
<comment type="cofactor">
    <cofactor evidence="9">
        <name>Mg(2+)</name>
        <dbReference type="ChEBI" id="CHEBI:18420"/>
    </cofactor>
    <text evidence="9">Binds 1 Mg(2+) ion per subunit.</text>
</comment>
<comment type="similarity">
    <text evidence="9 10">Belongs to the thiamine-phosphate synthase family.</text>
</comment>
<dbReference type="InterPro" id="IPR036206">
    <property type="entry name" value="ThiamineP_synth_sf"/>
</dbReference>
<evidence type="ECO:0000259" key="13">
    <source>
        <dbReference type="Pfam" id="PF17792"/>
    </source>
</evidence>
<dbReference type="UniPathway" id="UPA00060">
    <property type="reaction ID" value="UER00141"/>
</dbReference>
<feature type="domain" description="Thiamine phosphate synthase/TenI" evidence="12">
    <location>
        <begin position="153"/>
        <end position="335"/>
    </location>
</feature>
<evidence type="ECO:0000313" key="14">
    <source>
        <dbReference type="EMBL" id="QDT08120.1"/>
    </source>
</evidence>
<feature type="binding site" evidence="9">
    <location>
        <position position="234"/>
    </location>
    <ligand>
        <name>Mg(2+)</name>
        <dbReference type="ChEBI" id="CHEBI:18420"/>
    </ligand>
</feature>
<proteinExistence type="inferred from homology"/>
<evidence type="ECO:0000256" key="10">
    <source>
        <dbReference type="RuleBase" id="RU003826"/>
    </source>
</evidence>
<keyword evidence="5 9" id="KW-0784">Thiamine biosynthesis</keyword>
<keyword evidence="4 9" id="KW-0460">Magnesium</keyword>
<evidence type="ECO:0000256" key="11">
    <source>
        <dbReference type="RuleBase" id="RU004253"/>
    </source>
</evidence>
<evidence type="ECO:0000256" key="8">
    <source>
        <dbReference type="ARBA" id="ARBA00047883"/>
    </source>
</evidence>
<feature type="binding site" evidence="9">
    <location>
        <position position="282"/>
    </location>
    <ligand>
        <name>4-amino-2-methyl-5-(diphosphooxymethyl)pyrimidine</name>
        <dbReference type="ChEBI" id="CHEBI:57841"/>
    </ligand>
</feature>
<dbReference type="GO" id="GO:0000287">
    <property type="term" value="F:magnesium ion binding"/>
    <property type="evidence" value="ECO:0007669"/>
    <property type="project" value="UniProtKB-UniRule"/>
</dbReference>
<dbReference type="InterPro" id="IPR041397">
    <property type="entry name" value="ThiD2"/>
</dbReference>
<dbReference type="InterPro" id="IPR013785">
    <property type="entry name" value="Aldolase_TIM"/>
</dbReference>
<dbReference type="NCBIfam" id="TIGR00693">
    <property type="entry name" value="thiE"/>
    <property type="match status" value="1"/>
</dbReference>
<feature type="binding site" evidence="9">
    <location>
        <position position="253"/>
    </location>
    <ligand>
        <name>4-amino-2-methyl-5-(diphosphooxymethyl)pyrimidine</name>
        <dbReference type="ChEBI" id="CHEBI:57841"/>
    </ligand>
</feature>
<comment type="caution">
    <text evidence="9">Lacks conserved residue(s) required for the propagation of feature annotation.</text>
</comment>
<comment type="pathway">
    <text evidence="1 9 11">Cofactor biosynthesis; thiamine diphosphate biosynthesis; thiamine phosphate from 4-amino-2-methyl-5-diphosphomethylpyrimidine and 4-methyl-5-(2-phosphoethyl)-thiazole: step 1/1.</text>
</comment>
<dbReference type="Proteomes" id="UP000319817">
    <property type="component" value="Chromosome"/>
</dbReference>
<evidence type="ECO:0000256" key="1">
    <source>
        <dbReference type="ARBA" id="ARBA00005165"/>
    </source>
</evidence>
<sequence length="355" mass="38642">MSIQSHRAVYRILDASINRAGEGLRTMEEYARFVLDDSTMTSSLKTLRHGLTTALSILDRESLLAARDTADDVGTNIQVETEYHRSNAVSVIQAAASRTQQSLRVIEEYSKLIDTSVSSAVERVRYRAYTVCADLEQQLRRSDRLTRLAASQLYVLIDAGTDDQDFATKVTELSKAGVDILQLRDSAQSDRVLLERAKIGVLIANQNDTLFIVNDRPDIAAASGADGVHVGQDEMPADAARAIIGTDRLIGVSTHSIAQVHDAIGEGADYIGCGPVFPSRTKLFDEFVGTEFLSEVHDAKKQRALPAFAIGGIEADNVAQVTATGFHRIAVTGAIDRADDRVTAARDLRNRLQAN</sequence>
<dbReference type="InterPro" id="IPR022998">
    <property type="entry name" value="ThiamineP_synth_TenI"/>
</dbReference>
<comment type="catalytic activity">
    <reaction evidence="8 9 10">
        <text>2-[(2R,5Z)-2-carboxy-4-methylthiazol-5(2H)-ylidene]ethyl phosphate + 4-amino-2-methyl-5-(diphosphooxymethyl)pyrimidine + 2 H(+) = thiamine phosphate + CO2 + diphosphate</text>
        <dbReference type="Rhea" id="RHEA:47844"/>
        <dbReference type="ChEBI" id="CHEBI:15378"/>
        <dbReference type="ChEBI" id="CHEBI:16526"/>
        <dbReference type="ChEBI" id="CHEBI:33019"/>
        <dbReference type="ChEBI" id="CHEBI:37575"/>
        <dbReference type="ChEBI" id="CHEBI:57841"/>
        <dbReference type="ChEBI" id="CHEBI:62899"/>
        <dbReference type="EC" id="2.5.1.3"/>
    </reaction>
</comment>
<dbReference type="NCBIfam" id="NF002727">
    <property type="entry name" value="PRK02615.1"/>
    <property type="match status" value="1"/>
</dbReference>
<protein>
    <recommendedName>
        <fullName evidence="9">Thiamine-phosphate synthase</fullName>
        <shortName evidence="9">TP synthase</shortName>
        <shortName evidence="9">TPS</shortName>
        <ecNumber evidence="9">2.5.1.3</ecNumber>
    </recommendedName>
    <alternativeName>
        <fullName evidence="9">Thiamine-phosphate pyrophosphorylase</fullName>
        <shortName evidence="9">TMP pyrophosphorylase</shortName>
        <shortName evidence="9">TMP-PPase</shortName>
    </alternativeName>
</protein>
<dbReference type="RefSeq" id="WP_145415717.1">
    <property type="nucleotide sequence ID" value="NZ_CP036526.1"/>
</dbReference>
<comment type="catalytic activity">
    <reaction evidence="7 9 10">
        <text>2-(2-carboxy-4-methylthiazol-5-yl)ethyl phosphate + 4-amino-2-methyl-5-(diphosphooxymethyl)pyrimidine + 2 H(+) = thiamine phosphate + CO2 + diphosphate</text>
        <dbReference type="Rhea" id="RHEA:47848"/>
        <dbReference type="ChEBI" id="CHEBI:15378"/>
        <dbReference type="ChEBI" id="CHEBI:16526"/>
        <dbReference type="ChEBI" id="CHEBI:33019"/>
        <dbReference type="ChEBI" id="CHEBI:37575"/>
        <dbReference type="ChEBI" id="CHEBI:57841"/>
        <dbReference type="ChEBI" id="CHEBI:62890"/>
        <dbReference type="EC" id="2.5.1.3"/>
    </reaction>
</comment>
<dbReference type="SUPFAM" id="SSF51391">
    <property type="entry name" value="Thiamin phosphate synthase"/>
    <property type="match status" value="1"/>
</dbReference>
<dbReference type="CDD" id="cd00564">
    <property type="entry name" value="TMP_TenI"/>
    <property type="match status" value="1"/>
</dbReference>
<comment type="catalytic activity">
    <reaction evidence="6 9 10">
        <text>4-methyl-5-(2-phosphooxyethyl)-thiazole + 4-amino-2-methyl-5-(diphosphooxymethyl)pyrimidine + H(+) = thiamine phosphate + diphosphate</text>
        <dbReference type="Rhea" id="RHEA:22328"/>
        <dbReference type="ChEBI" id="CHEBI:15378"/>
        <dbReference type="ChEBI" id="CHEBI:33019"/>
        <dbReference type="ChEBI" id="CHEBI:37575"/>
        <dbReference type="ChEBI" id="CHEBI:57841"/>
        <dbReference type="ChEBI" id="CHEBI:58296"/>
        <dbReference type="EC" id="2.5.1.3"/>
    </reaction>
</comment>
<dbReference type="GO" id="GO:0009228">
    <property type="term" value="P:thiamine biosynthetic process"/>
    <property type="evidence" value="ECO:0007669"/>
    <property type="project" value="UniProtKB-KW"/>
</dbReference>
<evidence type="ECO:0000256" key="6">
    <source>
        <dbReference type="ARBA" id="ARBA00047334"/>
    </source>
</evidence>
<dbReference type="EC" id="2.5.1.3" evidence="9"/>
<keyword evidence="2 9" id="KW-0808">Transferase</keyword>
<gene>
    <name evidence="9 14" type="primary">thiE</name>
    <name evidence="14" type="ORF">K239x_00510</name>
</gene>